<dbReference type="STRING" id="930992.A0A0D0AMT1"/>
<feature type="non-terminal residue" evidence="10">
    <location>
        <position position="1"/>
    </location>
</feature>
<dbReference type="HOGENOM" id="CLU_000288_7_30_1"/>
<dbReference type="AlphaFoldDB" id="A0A0D0AMT1"/>
<dbReference type="GO" id="GO:0035556">
    <property type="term" value="P:intracellular signal transduction"/>
    <property type="evidence" value="ECO:0007669"/>
    <property type="project" value="TreeGrafter"/>
</dbReference>
<evidence type="ECO:0000256" key="5">
    <source>
        <dbReference type="ARBA" id="ARBA00022777"/>
    </source>
</evidence>
<dbReference type="GO" id="GO:0004674">
    <property type="term" value="F:protein serine/threonine kinase activity"/>
    <property type="evidence" value="ECO:0007669"/>
    <property type="project" value="UniProtKB-KW"/>
</dbReference>
<name>A0A0D0AMT1_9AGAM</name>
<evidence type="ECO:0000313" key="11">
    <source>
        <dbReference type="Proteomes" id="UP000054485"/>
    </source>
</evidence>
<evidence type="ECO:0000256" key="6">
    <source>
        <dbReference type="ARBA" id="ARBA00022840"/>
    </source>
</evidence>
<dbReference type="PANTHER" id="PTHR24356:SF1">
    <property type="entry name" value="SERINE_THREONINE-PROTEIN KINASE GREATWALL"/>
    <property type="match status" value="1"/>
</dbReference>
<dbReference type="OrthoDB" id="10252171at2759"/>
<comment type="catalytic activity">
    <reaction evidence="8">
        <text>L-seryl-[protein] + ATP = O-phospho-L-seryl-[protein] + ADP + H(+)</text>
        <dbReference type="Rhea" id="RHEA:17989"/>
        <dbReference type="Rhea" id="RHEA-COMP:9863"/>
        <dbReference type="Rhea" id="RHEA-COMP:11604"/>
        <dbReference type="ChEBI" id="CHEBI:15378"/>
        <dbReference type="ChEBI" id="CHEBI:29999"/>
        <dbReference type="ChEBI" id="CHEBI:30616"/>
        <dbReference type="ChEBI" id="CHEBI:83421"/>
        <dbReference type="ChEBI" id="CHEBI:456216"/>
        <dbReference type="EC" id="2.7.11.1"/>
    </reaction>
</comment>
<dbReference type="Proteomes" id="UP000054485">
    <property type="component" value="Unassembled WGS sequence"/>
</dbReference>
<keyword evidence="5" id="KW-0418">Kinase</keyword>
<dbReference type="PANTHER" id="PTHR24356">
    <property type="entry name" value="SERINE/THREONINE-PROTEIN KINASE"/>
    <property type="match status" value="1"/>
</dbReference>
<dbReference type="SUPFAM" id="SSF56112">
    <property type="entry name" value="Protein kinase-like (PK-like)"/>
    <property type="match status" value="1"/>
</dbReference>
<evidence type="ECO:0000256" key="7">
    <source>
        <dbReference type="ARBA" id="ARBA00047899"/>
    </source>
</evidence>
<evidence type="ECO:0000256" key="8">
    <source>
        <dbReference type="ARBA" id="ARBA00048679"/>
    </source>
</evidence>
<evidence type="ECO:0000256" key="4">
    <source>
        <dbReference type="ARBA" id="ARBA00022741"/>
    </source>
</evidence>
<feature type="domain" description="Protein kinase" evidence="9">
    <location>
        <begin position="1"/>
        <end position="95"/>
    </location>
</feature>
<evidence type="ECO:0000256" key="1">
    <source>
        <dbReference type="ARBA" id="ARBA00012513"/>
    </source>
</evidence>
<comment type="catalytic activity">
    <reaction evidence="7">
        <text>L-threonyl-[protein] + ATP = O-phospho-L-threonyl-[protein] + ADP + H(+)</text>
        <dbReference type="Rhea" id="RHEA:46608"/>
        <dbReference type="Rhea" id="RHEA-COMP:11060"/>
        <dbReference type="Rhea" id="RHEA-COMP:11605"/>
        <dbReference type="ChEBI" id="CHEBI:15378"/>
        <dbReference type="ChEBI" id="CHEBI:30013"/>
        <dbReference type="ChEBI" id="CHEBI:30616"/>
        <dbReference type="ChEBI" id="CHEBI:61977"/>
        <dbReference type="ChEBI" id="CHEBI:456216"/>
        <dbReference type="EC" id="2.7.11.1"/>
    </reaction>
</comment>
<keyword evidence="4" id="KW-0547">Nucleotide-binding</keyword>
<dbReference type="PROSITE" id="PS00108">
    <property type="entry name" value="PROTEIN_KINASE_ST"/>
    <property type="match status" value="1"/>
</dbReference>
<evidence type="ECO:0000259" key="9">
    <source>
        <dbReference type="PROSITE" id="PS50011"/>
    </source>
</evidence>
<dbReference type="Pfam" id="PF00069">
    <property type="entry name" value="Pkinase"/>
    <property type="match status" value="1"/>
</dbReference>
<reference evidence="11" key="2">
    <citation type="submission" date="2015-01" db="EMBL/GenBank/DDBJ databases">
        <title>Evolutionary Origins and Diversification of the Mycorrhizal Mutualists.</title>
        <authorList>
            <consortium name="DOE Joint Genome Institute"/>
            <consortium name="Mycorrhizal Genomics Consortium"/>
            <person name="Kohler A."/>
            <person name="Kuo A."/>
            <person name="Nagy L.G."/>
            <person name="Floudas D."/>
            <person name="Copeland A."/>
            <person name="Barry K.W."/>
            <person name="Cichocki N."/>
            <person name="Veneault-Fourrey C."/>
            <person name="LaButti K."/>
            <person name="Lindquist E.A."/>
            <person name="Lipzen A."/>
            <person name="Lundell T."/>
            <person name="Morin E."/>
            <person name="Murat C."/>
            <person name="Riley R."/>
            <person name="Ohm R."/>
            <person name="Sun H."/>
            <person name="Tunlid A."/>
            <person name="Henrissat B."/>
            <person name="Grigoriev I.V."/>
            <person name="Hibbett D.S."/>
            <person name="Martin F."/>
        </authorList>
    </citation>
    <scope>NUCLEOTIDE SEQUENCE [LARGE SCALE GENOMIC DNA]</scope>
    <source>
        <strain evidence="11">UH-Slu-Lm8-n1</strain>
    </source>
</reference>
<sequence length="95" mass="10875">LGIDTLHAMGVIHRDIKPENILIDVRENVRVADYGLCYVDEQENPLYQERVYSTSAVGTTYCMAPEVLRNKLYSDSIEYGTPVDWWSFGCVMVQL</sequence>
<dbReference type="EMBL" id="KN835220">
    <property type="protein sequence ID" value="KIK43151.1"/>
    <property type="molecule type" value="Genomic_DNA"/>
</dbReference>
<keyword evidence="2" id="KW-0723">Serine/threonine-protein kinase</keyword>
<gene>
    <name evidence="10" type="ORF">CY34DRAFT_67462</name>
</gene>
<dbReference type="Gene3D" id="1.10.510.10">
    <property type="entry name" value="Transferase(Phosphotransferase) domain 1"/>
    <property type="match status" value="1"/>
</dbReference>
<evidence type="ECO:0000313" key="10">
    <source>
        <dbReference type="EMBL" id="KIK43151.1"/>
    </source>
</evidence>
<reference evidence="10 11" key="1">
    <citation type="submission" date="2014-04" db="EMBL/GenBank/DDBJ databases">
        <authorList>
            <consortium name="DOE Joint Genome Institute"/>
            <person name="Kuo A."/>
            <person name="Ruytinx J."/>
            <person name="Rineau F."/>
            <person name="Colpaert J."/>
            <person name="Kohler A."/>
            <person name="Nagy L.G."/>
            <person name="Floudas D."/>
            <person name="Copeland A."/>
            <person name="Barry K.W."/>
            <person name="Cichocki N."/>
            <person name="Veneault-Fourrey C."/>
            <person name="LaButti K."/>
            <person name="Lindquist E.A."/>
            <person name="Lipzen A."/>
            <person name="Lundell T."/>
            <person name="Morin E."/>
            <person name="Murat C."/>
            <person name="Sun H."/>
            <person name="Tunlid A."/>
            <person name="Henrissat B."/>
            <person name="Grigoriev I.V."/>
            <person name="Hibbett D.S."/>
            <person name="Martin F."/>
            <person name="Nordberg H.P."/>
            <person name="Cantor M.N."/>
            <person name="Hua S.X."/>
        </authorList>
    </citation>
    <scope>NUCLEOTIDE SEQUENCE [LARGE SCALE GENOMIC DNA]</scope>
    <source>
        <strain evidence="10 11">UH-Slu-Lm8-n1</strain>
    </source>
</reference>
<feature type="non-terminal residue" evidence="10">
    <location>
        <position position="95"/>
    </location>
</feature>
<dbReference type="InterPro" id="IPR050236">
    <property type="entry name" value="Ser_Thr_kinase_AGC"/>
</dbReference>
<organism evidence="10 11">
    <name type="scientific">Suillus luteus UH-Slu-Lm8-n1</name>
    <dbReference type="NCBI Taxonomy" id="930992"/>
    <lineage>
        <taxon>Eukaryota</taxon>
        <taxon>Fungi</taxon>
        <taxon>Dikarya</taxon>
        <taxon>Basidiomycota</taxon>
        <taxon>Agaricomycotina</taxon>
        <taxon>Agaricomycetes</taxon>
        <taxon>Agaricomycetidae</taxon>
        <taxon>Boletales</taxon>
        <taxon>Suillineae</taxon>
        <taxon>Suillaceae</taxon>
        <taxon>Suillus</taxon>
    </lineage>
</organism>
<keyword evidence="6" id="KW-0067">ATP-binding</keyword>
<evidence type="ECO:0000256" key="3">
    <source>
        <dbReference type="ARBA" id="ARBA00022679"/>
    </source>
</evidence>
<dbReference type="GO" id="GO:0005524">
    <property type="term" value="F:ATP binding"/>
    <property type="evidence" value="ECO:0007669"/>
    <property type="project" value="UniProtKB-KW"/>
</dbReference>
<evidence type="ECO:0000256" key="2">
    <source>
        <dbReference type="ARBA" id="ARBA00022527"/>
    </source>
</evidence>
<accession>A0A0D0AMT1</accession>
<dbReference type="EC" id="2.7.11.1" evidence="1"/>
<dbReference type="InParanoid" id="A0A0D0AMT1"/>
<dbReference type="InterPro" id="IPR011009">
    <property type="entry name" value="Kinase-like_dom_sf"/>
</dbReference>
<keyword evidence="3" id="KW-0808">Transferase</keyword>
<protein>
    <recommendedName>
        <fullName evidence="1">non-specific serine/threonine protein kinase</fullName>
        <ecNumber evidence="1">2.7.11.1</ecNumber>
    </recommendedName>
</protein>
<dbReference type="InterPro" id="IPR008271">
    <property type="entry name" value="Ser/Thr_kinase_AS"/>
</dbReference>
<dbReference type="InterPro" id="IPR000719">
    <property type="entry name" value="Prot_kinase_dom"/>
</dbReference>
<keyword evidence="11" id="KW-1185">Reference proteome</keyword>
<dbReference type="PROSITE" id="PS50011">
    <property type="entry name" value="PROTEIN_KINASE_DOM"/>
    <property type="match status" value="1"/>
</dbReference>
<proteinExistence type="predicted"/>